<comment type="caution">
    <text evidence="3">The sequence shown here is derived from an EMBL/GenBank/DDBJ whole genome shotgun (WGS) entry which is preliminary data.</text>
</comment>
<reference evidence="3" key="1">
    <citation type="submission" date="2020-12" db="EMBL/GenBank/DDBJ databases">
        <authorList>
            <person name="Rodrigo-Torres L."/>
            <person name="Arahal R. D."/>
            <person name="Lucena T."/>
        </authorList>
    </citation>
    <scope>NUCLEOTIDE SEQUENCE</scope>
    <source>
        <strain evidence="3">CECT 9390</strain>
    </source>
</reference>
<keyword evidence="4" id="KW-1185">Reference proteome</keyword>
<name>A0A9N8QQZ1_9FLAO</name>
<gene>
    <name evidence="3" type="ORF">CHRY9390_02183</name>
</gene>
<protein>
    <recommendedName>
        <fullName evidence="2">DUF6705 domain-containing protein</fullName>
    </recommendedName>
</protein>
<dbReference type="EMBL" id="CAJIMS010000001">
    <property type="protein sequence ID" value="CAD7810464.1"/>
    <property type="molecule type" value="Genomic_DNA"/>
</dbReference>
<feature type="domain" description="DUF6705" evidence="2">
    <location>
        <begin position="1"/>
        <end position="194"/>
    </location>
</feature>
<feature type="chain" id="PRO_5040347876" description="DUF6705 domain-containing protein" evidence="1">
    <location>
        <begin position="24"/>
        <end position="194"/>
    </location>
</feature>
<dbReference type="InterPro" id="IPR046551">
    <property type="entry name" value="DUF6705"/>
</dbReference>
<dbReference type="Pfam" id="PF20448">
    <property type="entry name" value="DUF6705"/>
    <property type="match status" value="1"/>
</dbReference>
<dbReference type="PROSITE" id="PS51257">
    <property type="entry name" value="PROKAR_LIPOPROTEIN"/>
    <property type="match status" value="1"/>
</dbReference>
<keyword evidence="1" id="KW-0732">Signal</keyword>
<evidence type="ECO:0000259" key="2">
    <source>
        <dbReference type="Pfam" id="PF20448"/>
    </source>
</evidence>
<sequence length="194" mass="22118">MKKINNQLTLLFIVITTIISCKAQTLPLNTALDNITLNSYLKDLDNELTPYIGTYQSNVNGNQITLFISKQDHTYMSSSKYKYYQDILIVRYTIKNSVGVTLQSTQNVNFINTTDKNLIHSISTRPNQNIVVLDYNGTNCEIGNGTIYLKMLNATQISWRYYAETVATSHDRCPPNVDKNIYLPEGENLIFTKQ</sequence>
<proteinExistence type="predicted"/>
<evidence type="ECO:0000313" key="4">
    <source>
        <dbReference type="Proteomes" id="UP000662618"/>
    </source>
</evidence>
<organism evidence="3 4">
    <name type="scientific">Chryseobacterium aquaeductus</name>
    <dbReference type="NCBI Taxonomy" id="2675056"/>
    <lineage>
        <taxon>Bacteria</taxon>
        <taxon>Pseudomonadati</taxon>
        <taxon>Bacteroidota</taxon>
        <taxon>Flavobacteriia</taxon>
        <taxon>Flavobacteriales</taxon>
        <taxon>Weeksellaceae</taxon>
        <taxon>Chryseobacterium group</taxon>
        <taxon>Chryseobacterium</taxon>
    </lineage>
</organism>
<dbReference type="RefSeq" id="WP_162088488.1">
    <property type="nucleotide sequence ID" value="NZ_CAJIMS010000001.1"/>
</dbReference>
<dbReference type="AlphaFoldDB" id="A0A9N8QQZ1"/>
<feature type="signal peptide" evidence="1">
    <location>
        <begin position="1"/>
        <end position="23"/>
    </location>
</feature>
<dbReference type="Proteomes" id="UP000662618">
    <property type="component" value="Unassembled WGS sequence"/>
</dbReference>
<evidence type="ECO:0000256" key="1">
    <source>
        <dbReference type="SAM" id="SignalP"/>
    </source>
</evidence>
<accession>A0A9N8QQZ1</accession>
<evidence type="ECO:0000313" key="3">
    <source>
        <dbReference type="EMBL" id="CAD7810464.1"/>
    </source>
</evidence>